<evidence type="ECO:0000256" key="1">
    <source>
        <dbReference type="ARBA" id="ARBA00004240"/>
    </source>
</evidence>
<dbReference type="Gene3D" id="2.30.230.10">
    <property type="entry name" value="Lipovitellin, beta-sheet shell regions, chain A"/>
    <property type="match status" value="1"/>
</dbReference>
<keyword evidence="6" id="KW-1133">Transmembrane helix</keyword>
<dbReference type="Pfam" id="PF01347">
    <property type="entry name" value="Vitellogenin_N"/>
    <property type="match status" value="1"/>
</dbReference>
<keyword evidence="4" id="KW-0256">Endoplasmic reticulum</keyword>
<name>A0AAV8VPS0_9CUCU</name>
<dbReference type="GO" id="GO:0005548">
    <property type="term" value="F:phospholipid transporter activity"/>
    <property type="evidence" value="ECO:0007669"/>
    <property type="project" value="InterPro"/>
</dbReference>
<dbReference type="PROSITE" id="PS51211">
    <property type="entry name" value="VITELLOGENIN"/>
    <property type="match status" value="1"/>
</dbReference>
<dbReference type="Pfam" id="PF19444">
    <property type="entry name" value="MTP_lip_bd"/>
    <property type="match status" value="1"/>
</dbReference>
<keyword evidence="6" id="KW-0812">Transmembrane</keyword>
<dbReference type="InterPro" id="IPR015819">
    <property type="entry name" value="Lipid_transp_b-sht_shell"/>
</dbReference>
<dbReference type="GO" id="GO:0042157">
    <property type="term" value="P:lipoprotein metabolic process"/>
    <property type="evidence" value="ECO:0007669"/>
    <property type="project" value="TreeGrafter"/>
</dbReference>
<organism evidence="8 9">
    <name type="scientific">Exocentrus adspersus</name>
    <dbReference type="NCBI Taxonomy" id="1586481"/>
    <lineage>
        <taxon>Eukaryota</taxon>
        <taxon>Metazoa</taxon>
        <taxon>Ecdysozoa</taxon>
        <taxon>Arthropoda</taxon>
        <taxon>Hexapoda</taxon>
        <taxon>Insecta</taxon>
        <taxon>Pterygota</taxon>
        <taxon>Neoptera</taxon>
        <taxon>Endopterygota</taxon>
        <taxon>Coleoptera</taxon>
        <taxon>Polyphaga</taxon>
        <taxon>Cucujiformia</taxon>
        <taxon>Chrysomeloidea</taxon>
        <taxon>Cerambycidae</taxon>
        <taxon>Lamiinae</taxon>
        <taxon>Acanthocinini</taxon>
        <taxon>Exocentrus</taxon>
    </lineage>
</organism>
<keyword evidence="9" id="KW-1185">Reference proteome</keyword>
<dbReference type="SMART" id="SM00638">
    <property type="entry name" value="LPD_N"/>
    <property type="match status" value="1"/>
</dbReference>
<feature type="transmembrane region" description="Helical" evidence="6">
    <location>
        <begin position="12"/>
        <end position="31"/>
    </location>
</feature>
<dbReference type="PANTHER" id="PTHR13024">
    <property type="entry name" value="MICROSOMAL TRIGLYCERIDE TRANSFER PROTEIN, LARGE SUBUNIT"/>
    <property type="match status" value="1"/>
</dbReference>
<dbReference type="Gene3D" id="1.25.10.20">
    <property type="entry name" value="Vitellinogen, superhelical"/>
    <property type="match status" value="1"/>
</dbReference>
<dbReference type="SUPFAM" id="SSF48431">
    <property type="entry name" value="Lipovitellin-phosvitin complex, superhelical domain"/>
    <property type="match status" value="1"/>
</dbReference>
<keyword evidence="3" id="KW-0732">Signal</keyword>
<protein>
    <recommendedName>
        <fullName evidence="7">Vitellogenin domain-containing protein</fullName>
    </recommendedName>
</protein>
<comment type="caution">
    <text evidence="5">Lacks conserved residue(s) required for the propagation of feature annotation.</text>
</comment>
<dbReference type="Proteomes" id="UP001159042">
    <property type="component" value="Unassembled WGS sequence"/>
</dbReference>
<dbReference type="PANTHER" id="PTHR13024:SF0">
    <property type="entry name" value="MICROSOMAL TRIACYLGLYCEROL TRANSFER PROTEIN"/>
    <property type="match status" value="1"/>
</dbReference>
<dbReference type="GO" id="GO:0008289">
    <property type="term" value="F:lipid binding"/>
    <property type="evidence" value="ECO:0007669"/>
    <property type="project" value="InterPro"/>
</dbReference>
<evidence type="ECO:0000256" key="5">
    <source>
        <dbReference type="PROSITE-ProRule" id="PRU00557"/>
    </source>
</evidence>
<evidence type="ECO:0000256" key="3">
    <source>
        <dbReference type="ARBA" id="ARBA00022729"/>
    </source>
</evidence>
<dbReference type="InterPro" id="IPR011030">
    <property type="entry name" value="Lipovitellin_superhlx_dom"/>
</dbReference>
<evidence type="ECO:0000256" key="2">
    <source>
        <dbReference type="ARBA" id="ARBA00022448"/>
    </source>
</evidence>
<evidence type="ECO:0000313" key="8">
    <source>
        <dbReference type="EMBL" id="KAJ8915951.1"/>
    </source>
</evidence>
<evidence type="ECO:0000256" key="6">
    <source>
        <dbReference type="SAM" id="Phobius"/>
    </source>
</evidence>
<dbReference type="GO" id="GO:0005783">
    <property type="term" value="C:endoplasmic reticulum"/>
    <property type="evidence" value="ECO:0007669"/>
    <property type="project" value="UniProtKB-SubCell"/>
</dbReference>
<dbReference type="SUPFAM" id="SSF56968">
    <property type="entry name" value="Lipovitellin-phosvitin complex, beta-sheet shell regions"/>
    <property type="match status" value="1"/>
</dbReference>
<comment type="subcellular location">
    <subcellularLocation>
        <location evidence="1">Endoplasmic reticulum</location>
    </subcellularLocation>
</comment>
<evidence type="ECO:0000313" key="9">
    <source>
        <dbReference type="Proteomes" id="UP001159042"/>
    </source>
</evidence>
<dbReference type="GO" id="GO:0016323">
    <property type="term" value="C:basolateral plasma membrane"/>
    <property type="evidence" value="ECO:0007669"/>
    <property type="project" value="TreeGrafter"/>
</dbReference>
<comment type="caution">
    <text evidence="8">The sequence shown here is derived from an EMBL/GenBank/DDBJ whole genome shotgun (WGS) entry which is preliminary data.</text>
</comment>
<dbReference type="AlphaFoldDB" id="A0AAV8VPS0"/>
<feature type="domain" description="Vitellogenin" evidence="7">
    <location>
        <begin position="41"/>
        <end position="675"/>
    </location>
</feature>
<evidence type="ECO:0000256" key="4">
    <source>
        <dbReference type="ARBA" id="ARBA00022824"/>
    </source>
</evidence>
<gene>
    <name evidence="8" type="ORF">NQ315_016627</name>
</gene>
<dbReference type="GO" id="GO:0005794">
    <property type="term" value="C:Golgi apparatus"/>
    <property type="evidence" value="ECO:0007669"/>
    <property type="project" value="TreeGrafter"/>
</dbReference>
<dbReference type="EMBL" id="JANEYG010000047">
    <property type="protein sequence ID" value="KAJ8915951.1"/>
    <property type="molecule type" value="Genomic_DNA"/>
</dbReference>
<reference evidence="8 9" key="1">
    <citation type="journal article" date="2023" name="Insect Mol. Biol.">
        <title>Genome sequencing provides insights into the evolution of gene families encoding plant cell wall-degrading enzymes in longhorned beetles.</title>
        <authorList>
            <person name="Shin N.R."/>
            <person name="Okamura Y."/>
            <person name="Kirsch R."/>
            <person name="Pauchet Y."/>
        </authorList>
    </citation>
    <scope>NUCLEOTIDE SEQUENCE [LARGE SCALE GENOMIC DNA]</scope>
    <source>
        <strain evidence="8">EAD_L_NR</strain>
    </source>
</reference>
<keyword evidence="2" id="KW-0813">Transport</keyword>
<accession>A0AAV8VPS0</accession>
<keyword evidence="6" id="KW-0472">Membrane</keyword>
<dbReference type="InterPro" id="IPR001747">
    <property type="entry name" value="Vitellogenin_N"/>
</dbReference>
<dbReference type="InterPro" id="IPR045811">
    <property type="entry name" value="MTP_lip-bd"/>
</dbReference>
<evidence type="ECO:0000259" key="7">
    <source>
        <dbReference type="PROSITE" id="PS51211"/>
    </source>
</evidence>
<proteinExistence type="predicted"/>
<sequence>MLPLFNSYSTLYTLFTWYLGMCYGFVLLSSASGQNGDIKLFDIGTLVSYKFHSTVILNDRDVGAKDVGFYIDGIVDIQTVWEKDNEKLLKVELNSPQLHIKSRSSHSPGGFTPHSSKLESFPNKPFLIAWNNGKIEKVLLPKGEPLSLVNLKKGVSSLFQFQISNGQYSETDTSGHCTVTYSSLSPSKLVKSKTDCSSLDLPFVRNPDKILGTRVDSSRQTEYKLNVGNSYIKSIKAKETHGMYLNANEELGGYIEASQLLDFIKSEPTETVEGDSIDDVIEKISVSYGVVYTQETLLTERELSEDATSFSKQVDKLRHLLKSQDLGTLKGGKAFILLVNTGRNATKVDISKTLESNKNKNILPQLYDILGYIQTKDTHEVVMSKLNIAHLKNKEEEDLCERYLWALSFSSHPNQNIIEDLIKKYTVNSKIVQKVKETVVLTIASMTRRLATLQKNNQLKLVKEVEQLIIEELEKAKGEDRYVFFQALKNLQSESSIPHLLKYISNGALKEGALAFKALKSFRPTLWNKDVLKVAEKAFFQLDRKYDSSSRTIAADMLIEADPSDRLLKDLLNFLLSPDAAFEVKQHLFQRIRMVADGNPYFKQRVQDIIRKNDRLNNYSTLAPKGLSTALMRYFLKSPSVNGSLVSIQEIKSGIVKRGTVNLVLDKDGTFSELFSLGIFSTGLNSFMSSNADEADDEVEESTTAGMELTVLGTQIRPFVFFEGQGELMGHVWSGTGSEKTTAFQVLALLYDHLEYLRLGTGFVAELSLRGATSFDLSGKIDISLWNRNAESLVEKSAGIVITGSIKIDTSFVKSQMEFSSSVEPKLNLQTNIDFSSNVHLCMRLSQPESVFRHNIFKTERIPGSKHKLRISKYKINTLPGRTYALNKKNSDMCNAIFS</sequence>
<dbReference type="InterPro" id="IPR015816">
    <property type="entry name" value="Vitellinogen_b-sht_N"/>
</dbReference>
<dbReference type="InterPro" id="IPR039988">
    <property type="entry name" value="MTTP"/>
</dbReference>